<evidence type="ECO:0000313" key="3">
    <source>
        <dbReference type="Proteomes" id="UP000002117"/>
    </source>
</evidence>
<gene>
    <name evidence="2" type="ORF">orf145</name>
</gene>
<dbReference type="KEGG" id="vg:3197447"/>
<evidence type="ECO:0000256" key="1">
    <source>
        <dbReference type="SAM" id="Phobius"/>
    </source>
</evidence>
<dbReference type="EMBL" id="AY682195">
    <property type="protein sequence ID" value="AAV35965.1"/>
    <property type="molecule type" value="Genomic_DNA"/>
</dbReference>
<reference evidence="2 3" key="1">
    <citation type="journal article" date="2004" name="J. Bacteriol.">
        <title>Lactobacillus plantarum bacteriophage LP65: a new member of the SPO1-like genus of the family Myoviridae.</title>
        <authorList>
            <person name="Chibani-Chennoufi S."/>
            <person name="Dillmann M.L."/>
            <person name="Marvin-Guy L."/>
            <person name="Rami-Shojaei S."/>
            <person name="Brussow H."/>
        </authorList>
    </citation>
    <scope>NUCLEOTIDE SEQUENCE</scope>
</reference>
<name>Q5ULG9_9CAUD</name>
<evidence type="ECO:0000313" key="2">
    <source>
        <dbReference type="EMBL" id="AAV35965.1"/>
    </source>
</evidence>
<organism evidence="2 3">
    <name type="scientific">Lactobacillus phage LP65</name>
    <dbReference type="NCBI Taxonomy" id="2892344"/>
    <lineage>
        <taxon>Viruses</taxon>
        <taxon>Duplodnaviria</taxon>
        <taxon>Heunggongvirae</taxon>
        <taxon>Uroviricota</taxon>
        <taxon>Caudoviricetes</taxon>
        <taxon>Herelleviridae</taxon>
        <taxon>Salchichonvirus</taxon>
        <taxon>Salchichonvirus LP65</taxon>
    </lineage>
</organism>
<sequence length="157" mass="18082">MRIKDFILYAIITIIVGGIVGFAIVRYMSYRETYNNSRATIVSQKFVPAKNDYAYIVYLRTYPEYKYKRNIHVTNIQLSNDTSASCDDGDTNGVASYGEENVADKDLMTNLFSRFTNSKYNASIKKFTIGTKVQTGHYPAHYEITYTSSWRQEQDDI</sequence>
<keyword evidence="1" id="KW-0812">Transmembrane</keyword>
<protein>
    <submittedName>
        <fullName evidence="2">Orf145</fullName>
    </submittedName>
</protein>
<keyword evidence="1" id="KW-0472">Membrane</keyword>
<accession>Q5ULG9</accession>
<dbReference type="Proteomes" id="UP000002117">
    <property type="component" value="Segment"/>
</dbReference>
<keyword evidence="1" id="KW-1133">Transmembrane helix</keyword>
<feature type="transmembrane region" description="Helical" evidence="1">
    <location>
        <begin position="6"/>
        <end position="28"/>
    </location>
</feature>
<proteinExistence type="predicted"/>
<keyword evidence="3" id="KW-1185">Reference proteome</keyword>
<dbReference type="RefSeq" id="YP_164780.1">
    <property type="nucleotide sequence ID" value="NC_006565.1"/>
</dbReference>